<proteinExistence type="predicted"/>
<keyword evidence="2" id="KW-1185">Reference proteome</keyword>
<evidence type="ECO:0000313" key="2">
    <source>
        <dbReference type="Proteomes" id="UP000216035"/>
    </source>
</evidence>
<sequence>MQILWYMFGSNKYVFYGLVFSVISTSTFSQVSFKDKVNGEVLANRLILVNDTIKRYTSNEGELAVKELPSGPLSFKTEGFQEFEYLNTSSASTIYLVPEPVKLREVFIDPVAAAAEIEIGYISLKSRRRLATMQVAETARAGVILDIPTGSKFLFKKMFFGTPKQANYLKFKASIWTIDEFSQKMDSQVAEIEAVGVWNQKKKAYVIDVSENRIIVEKNQVLVLLEEVNNQKNYSLTVTVKSRENQPNRTIVTPRKSVFIHSFTNGFFTDSKGNHHNLRIGATIIPF</sequence>
<accession>A0A255ZS25</accession>
<gene>
    <name evidence="1" type="ORF">CHX27_09085</name>
</gene>
<reference evidence="1 2" key="1">
    <citation type="submission" date="2017-07" db="EMBL/GenBank/DDBJ databases">
        <title>Flavobacterium cyanobacteriorum sp. nov., isolated from cyanobacterial aggregates in a eutrophic lake.</title>
        <authorList>
            <person name="Cai H."/>
        </authorList>
    </citation>
    <scope>NUCLEOTIDE SEQUENCE [LARGE SCALE GENOMIC DNA]</scope>
    <source>
        <strain evidence="1 2">TH167</strain>
    </source>
</reference>
<name>A0A255ZS25_9FLAO</name>
<dbReference type="AlphaFoldDB" id="A0A255ZS25"/>
<comment type="caution">
    <text evidence="1">The sequence shown here is derived from an EMBL/GenBank/DDBJ whole genome shotgun (WGS) entry which is preliminary data.</text>
</comment>
<dbReference type="Proteomes" id="UP000216035">
    <property type="component" value="Unassembled WGS sequence"/>
</dbReference>
<protein>
    <submittedName>
        <fullName evidence="1">Uncharacterized protein</fullName>
    </submittedName>
</protein>
<evidence type="ECO:0000313" key="1">
    <source>
        <dbReference type="EMBL" id="OYQ43724.1"/>
    </source>
</evidence>
<dbReference type="EMBL" id="NOXX01000199">
    <property type="protein sequence ID" value="OYQ43724.1"/>
    <property type="molecule type" value="Genomic_DNA"/>
</dbReference>
<organism evidence="1 2">
    <name type="scientific">Flavobacterium aurantiibacter</name>
    <dbReference type="NCBI Taxonomy" id="2023067"/>
    <lineage>
        <taxon>Bacteria</taxon>
        <taxon>Pseudomonadati</taxon>
        <taxon>Bacteroidota</taxon>
        <taxon>Flavobacteriia</taxon>
        <taxon>Flavobacteriales</taxon>
        <taxon>Flavobacteriaceae</taxon>
        <taxon>Flavobacterium</taxon>
    </lineage>
</organism>